<protein>
    <recommendedName>
        <fullName evidence="4">F-box domain-containing protein</fullName>
    </recommendedName>
</protein>
<dbReference type="Gene3D" id="3.80.10.10">
    <property type="entry name" value="Ribonuclease Inhibitor"/>
    <property type="match status" value="1"/>
</dbReference>
<reference evidence="2 3" key="1">
    <citation type="submission" date="2016-10" db="EMBL/GenBank/DDBJ databases">
        <title>Draft genome sequence of Coniochaeta ligniaria NRRL30616, a lignocellulolytic fungus for bioabatement of inhibitors in plant biomass hydrolysates.</title>
        <authorList>
            <consortium name="DOE Joint Genome Institute"/>
            <person name="Jimenez D.J."/>
            <person name="Hector R.E."/>
            <person name="Riley R."/>
            <person name="Sun H."/>
            <person name="Grigoriev I.V."/>
            <person name="Van Elsas J.D."/>
            <person name="Nichols N.N."/>
        </authorList>
    </citation>
    <scope>NUCLEOTIDE SEQUENCE [LARGE SCALE GENOMIC DNA]</scope>
    <source>
        <strain evidence="2 3">NRRL 30616</strain>
    </source>
</reference>
<dbReference type="InParanoid" id="A0A1J7K5Z0"/>
<name>A0A1J7K5Z0_9PEZI</name>
<gene>
    <name evidence="2" type="ORF">CONLIGDRAFT_568268</name>
</gene>
<dbReference type="SUPFAM" id="SSF52058">
    <property type="entry name" value="L domain-like"/>
    <property type="match status" value="1"/>
</dbReference>
<feature type="region of interest" description="Disordered" evidence="1">
    <location>
        <begin position="561"/>
        <end position="596"/>
    </location>
</feature>
<feature type="compositionally biased region" description="Polar residues" evidence="1">
    <location>
        <begin position="111"/>
        <end position="126"/>
    </location>
</feature>
<feature type="compositionally biased region" description="Basic and acidic residues" evidence="1">
    <location>
        <begin position="1"/>
        <end position="15"/>
    </location>
</feature>
<evidence type="ECO:0000313" key="2">
    <source>
        <dbReference type="EMBL" id="OIW35658.1"/>
    </source>
</evidence>
<feature type="region of interest" description="Disordered" evidence="1">
    <location>
        <begin position="103"/>
        <end position="145"/>
    </location>
</feature>
<evidence type="ECO:0008006" key="4">
    <source>
        <dbReference type="Google" id="ProtNLM"/>
    </source>
</evidence>
<dbReference type="EMBL" id="KV875093">
    <property type="protein sequence ID" value="OIW35658.1"/>
    <property type="molecule type" value="Genomic_DNA"/>
</dbReference>
<organism evidence="2 3">
    <name type="scientific">Coniochaeta ligniaria NRRL 30616</name>
    <dbReference type="NCBI Taxonomy" id="1408157"/>
    <lineage>
        <taxon>Eukaryota</taxon>
        <taxon>Fungi</taxon>
        <taxon>Dikarya</taxon>
        <taxon>Ascomycota</taxon>
        <taxon>Pezizomycotina</taxon>
        <taxon>Sordariomycetes</taxon>
        <taxon>Sordariomycetidae</taxon>
        <taxon>Coniochaetales</taxon>
        <taxon>Coniochaetaceae</taxon>
        <taxon>Coniochaeta</taxon>
    </lineage>
</organism>
<proteinExistence type="predicted"/>
<dbReference type="AlphaFoldDB" id="A0A1J7K5Z0"/>
<evidence type="ECO:0000313" key="3">
    <source>
        <dbReference type="Proteomes" id="UP000182658"/>
    </source>
</evidence>
<evidence type="ECO:0000256" key="1">
    <source>
        <dbReference type="SAM" id="MobiDB-lite"/>
    </source>
</evidence>
<keyword evidence="3" id="KW-1185">Reference proteome</keyword>
<accession>A0A1J7K5Z0</accession>
<dbReference type="STRING" id="1408157.A0A1J7K5Z0"/>
<dbReference type="InterPro" id="IPR032675">
    <property type="entry name" value="LRR_dom_sf"/>
</dbReference>
<dbReference type="OrthoDB" id="3210378at2759"/>
<feature type="region of interest" description="Disordered" evidence="1">
    <location>
        <begin position="1"/>
        <end position="22"/>
    </location>
</feature>
<sequence>MDTPVKEAPAKEKSIKEKRRSSFYPVAPEDLAIQIDPPVRPKEKTVNEKRNSRVSGALMAPTMDPSIAFEAFPTRASMDLRARRGSSSTVASFSTAFSSRDSLEGRGRASSWGSQTSLESMASSPLKNAPWIRNQRPSPIKKPYRSKAKPGELFAALPGEVLELILEELKKLHLQPGSDSCATCWMRDCCAIALSARKWSKFARTSLYEDIRLVGEESGHLKKKYKINHGGRMVLLRRTLRSSPQIAVIVRSLKVPRASLLPAGMSTEQYHDLVASVVMACPNLERLVGFYPNYSHTFSRLFHALSTRQRLKEMNWIVEPSPYQRQHKIRPSINGTIAPGDLQPQQSQEFYDHHVNWSHMTSLTVHCRPGATLTPSVLLNDALHCLSTLQTLHLSHLPYTSFNDRNLLCLPSLKKLTLAHLPGITTAGISSFATRKSSTSINTLTLININIDSLPALARIFSNLTSLTTFSLVQPSPPVLPADECVMLFPYLASASLHKLHWDIPYLPTGTSMADTILSRSISAGGFPALRVLRAPNDPEGLFQSVCRPRERVDLPADRYRYGNAGPNAGPGRSSSFGGGGKGGPADTPGFAPPADAINVFPRDNSDLHAARLAAQGRLEAAKRLPRYVINVVDENGTVVEKFGVGAFLGSVESKINYLLLPDAGGTDEGGGLVGIKEMLGDNGEEIGVREGCTGKWNANEAVADKKDRGRWLHTERGRWRAVVLS</sequence>
<dbReference type="Proteomes" id="UP000182658">
    <property type="component" value="Unassembled WGS sequence"/>
</dbReference>